<keyword evidence="15" id="KW-1185">Reference proteome</keyword>
<keyword evidence="6" id="KW-0547">Nucleotide-binding</keyword>
<evidence type="ECO:0000313" key="15">
    <source>
        <dbReference type="Proteomes" id="UP000263619"/>
    </source>
</evidence>
<dbReference type="InterPro" id="IPR000550">
    <property type="entry name" value="Hppk"/>
</dbReference>
<dbReference type="InterPro" id="IPR035907">
    <property type="entry name" value="Hppk_sf"/>
</dbReference>
<dbReference type="PANTHER" id="PTHR43071:SF1">
    <property type="entry name" value="2-AMINO-4-HYDROXY-6-HYDROXYMETHYLDIHYDROPTERIDINE PYROPHOSPHOKINASE"/>
    <property type="match status" value="1"/>
</dbReference>
<evidence type="ECO:0000256" key="1">
    <source>
        <dbReference type="ARBA" id="ARBA00005051"/>
    </source>
</evidence>
<dbReference type="GO" id="GO:0005524">
    <property type="term" value="F:ATP binding"/>
    <property type="evidence" value="ECO:0007669"/>
    <property type="project" value="UniProtKB-KW"/>
</dbReference>
<evidence type="ECO:0000256" key="6">
    <source>
        <dbReference type="ARBA" id="ARBA00022741"/>
    </source>
</evidence>
<organism evidence="14 15">
    <name type="scientific">Blattabacterium cuenoti STAT</name>
    <dbReference type="NCBI Taxonomy" id="1457030"/>
    <lineage>
        <taxon>Bacteria</taxon>
        <taxon>Pseudomonadati</taxon>
        <taxon>Bacteroidota</taxon>
        <taxon>Flavobacteriia</taxon>
        <taxon>Flavobacteriales</taxon>
        <taxon>Blattabacteriaceae</taxon>
        <taxon>Blattabacterium</taxon>
    </lineage>
</organism>
<comment type="similarity">
    <text evidence="2">Belongs to the HPPK family.</text>
</comment>
<dbReference type="UniPathway" id="UPA00077">
    <property type="reaction ID" value="UER00155"/>
</dbReference>
<evidence type="ECO:0000256" key="8">
    <source>
        <dbReference type="ARBA" id="ARBA00022840"/>
    </source>
</evidence>
<keyword evidence="5" id="KW-0808">Transferase</keyword>
<dbReference type="GO" id="GO:0016301">
    <property type="term" value="F:kinase activity"/>
    <property type="evidence" value="ECO:0007669"/>
    <property type="project" value="UniProtKB-KW"/>
</dbReference>
<dbReference type="GO" id="GO:0046656">
    <property type="term" value="P:folic acid biosynthetic process"/>
    <property type="evidence" value="ECO:0007669"/>
    <property type="project" value="UniProtKB-KW"/>
</dbReference>
<dbReference type="Proteomes" id="UP000263619">
    <property type="component" value="Chromosome"/>
</dbReference>
<keyword evidence="9" id="KW-0289">Folate biosynthesis</keyword>
<comment type="pathway">
    <text evidence="1">Cofactor biosynthesis; tetrahydrofolate biosynthesis; 2-amino-4-hydroxy-6-hydroxymethyl-7,8-dihydropteridine diphosphate from 7,8-dihydroneopterin triphosphate: step 4/4.</text>
</comment>
<reference evidence="14 15" key="1">
    <citation type="submission" date="2014-06" db="EMBL/GenBank/DDBJ databases">
        <title>Genome sequence of the intracellular symbiont Blattabacterium cuenoti, strain STAT from the wood feeding cockroach Salganea taiwanensis taiwanensis.</title>
        <authorList>
            <person name="Kinjo Y."/>
            <person name="Ohkuma M."/>
            <person name="Tokuda G."/>
        </authorList>
    </citation>
    <scope>NUCLEOTIDE SEQUENCE [LARGE SCALE GENOMIC DNA]</scope>
    <source>
        <strain evidence="14 15">STAT</strain>
    </source>
</reference>
<dbReference type="EC" id="2.7.6.3" evidence="3"/>
<dbReference type="Pfam" id="PF01288">
    <property type="entry name" value="HPPK"/>
    <property type="match status" value="1"/>
</dbReference>
<dbReference type="AlphaFoldDB" id="A0A224AIH3"/>
<evidence type="ECO:0000256" key="4">
    <source>
        <dbReference type="ARBA" id="ARBA00016218"/>
    </source>
</evidence>
<accession>A0A224AIH3</accession>
<proteinExistence type="inferred from homology"/>
<evidence type="ECO:0000256" key="2">
    <source>
        <dbReference type="ARBA" id="ARBA00005810"/>
    </source>
</evidence>
<keyword evidence="8" id="KW-0067">ATP-binding</keyword>
<dbReference type="PANTHER" id="PTHR43071">
    <property type="entry name" value="2-AMINO-4-HYDROXY-6-HYDROXYMETHYLDIHYDROPTERIDINE PYROPHOSPHOKINASE"/>
    <property type="match status" value="1"/>
</dbReference>
<dbReference type="EMBL" id="AP014608">
    <property type="protein sequence ID" value="BBA16961.1"/>
    <property type="molecule type" value="Genomic_DNA"/>
</dbReference>
<evidence type="ECO:0000256" key="7">
    <source>
        <dbReference type="ARBA" id="ARBA00022777"/>
    </source>
</evidence>
<evidence type="ECO:0000256" key="9">
    <source>
        <dbReference type="ARBA" id="ARBA00022909"/>
    </source>
</evidence>
<dbReference type="CDD" id="cd00483">
    <property type="entry name" value="HPPK"/>
    <property type="match status" value="1"/>
</dbReference>
<evidence type="ECO:0000313" key="14">
    <source>
        <dbReference type="EMBL" id="BBA16961.1"/>
    </source>
</evidence>
<dbReference type="GO" id="GO:0046654">
    <property type="term" value="P:tetrahydrofolate biosynthetic process"/>
    <property type="evidence" value="ECO:0007669"/>
    <property type="project" value="UniProtKB-UniPathway"/>
</dbReference>
<evidence type="ECO:0000256" key="11">
    <source>
        <dbReference type="ARBA" id="ARBA00029766"/>
    </source>
</evidence>
<gene>
    <name evidence="14" type="primary">folK</name>
    <name evidence="14" type="ORF">STAT_014</name>
</gene>
<evidence type="ECO:0000259" key="13">
    <source>
        <dbReference type="Pfam" id="PF01288"/>
    </source>
</evidence>
<dbReference type="NCBIfam" id="TIGR01498">
    <property type="entry name" value="folK"/>
    <property type="match status" value="1"/>
</dbReference>
<dbReference type="GO" id="GO:0003848">
    <property type="term" value="F:2-amino-4-hydroxy-6-hydroxymethyldihydropteridine diphosphokinase activity"/>
    <property type="evidence" value="ECO:0007669"/>
    <property type="project" value="UniProtKB-EC"/>
</dbReference>
<keyword evidence="7 14" id="KW-0418">Kinase</keyword>
<sequence length="166" mass="19801">MKKHDVFLLQGSNKGNKKKYLDESLILMSNELGKVVQLSSYFESEAWNMKNYSIFYNRALHLKTDFSPIDLLKKIWDIEFFIGRKKNSSRKEYQNREIDIDILFYDRIIIYSFILKIPHPLLHLRRFVLEPMCEISPNKNHPIFNLTILEILGLCIDKLYVKKISE</sequence>
<feature type="domain" description="7,8-dihydro-6-hydroxymethylpterin-pyrophosphokinase" evidence="13">
    <location>
        <begin position="10"/>
        <end position="137"/>
    </location>
</feature>
<comment type="function">
    <text evidence="10">Catalyzes the transfer of pyrophosphate from adenosine triphosphate (ATP) to 6-hydroxymethyl-7,8-dihydropterin, an enzymatic step in folate biosynthesis pathway.</text>
</comment>
<dbReference type="Gene3D" id="3.30.70.560">
    <property type="entry name" value="7,8-Dihydro-6-hydroxymethylpterin-pyrophosphokinase HPPK"/>
    <property type="match status" value="1"/>
</dbReference>
<evidence type="ECO:0000256" key="3">
    <source>
        <dbReference type="ARBA" id="ARBA00013253"/>
    </source>
</evidence>
<evidence type="ECO:0000256" key="5">
    <source>
        <dbReference type="ARBA" id="ARBA00022679"/>
    </source>
</evidence>
<name>A0A224AIH3_9FLAO</name>
<evidence type="ECO:0000256" key="10">
    <source>
        <dbReference type="ARBA" id="ARBA00029409"/>
    </source>
</evidence>
<evidence type="ECO:0000256" key="12">
    <source>
        <dbReference type="ARBA" id="ARBA00033413"/>
    </source>
</evidence>
<dbReference type="OrthoDB" id="9776634at2"/>
<dbReference type="SUPFAM" id="SSF55083">
    <property type="entry name" value="6-hydroxymethyl-7,8-dihydropterin pyrophosphokinase, HPPK"/>
    <property type="match status" value="1"/>
</dbReference>
<dbReference type="RefSeq" id="WP_119305264.1">
    <property type="nucleotide sequence ID" value="NZ_AP014608.1"/>
</dbReference>
<protein>
    <recommendedName>
        <fullName evidence="4">2-amino-4-hydroxy-6-hydroxymethyldihydropteridine pyrophosphokinase</fullName>
        <ecNumber evidence="3">2.7.6.3</ecNumber>
    </recommendedName>
    <alternativeName>
        <fullName evidence="11">6-hydroxymethyl-7,8-dihydropterin pyrophosphokinase</fullName>
    </alternativeName>
    <alternativeName>
        <fullName evidence="12">7,8-dihydro-6-hydroxymethylpterin-pyrophosphokinase</fullName>
    </alternativeName>
</protein>